<dbReference type="PROSITE" id="PS50011">
    <property type="entry name" value="PROTEIN_KINASE_DOM"/>
    <property type="match status" value="1"/>
</dbReference>
<dbReference type="Pfam" id="PF00069">
    <property type="entry name" value="Pkinase"/>
    <property type="match status" value="1"/>
</dbReference>
<dbReference type="InterPro" id="IPR009030">
    <property type="entry name" value="Growth_fac_rcpt_cys_sf"/>
</dbReference>
<dbReference type="InterPro" id="IPR008271">
    <property type="entry name" value="Ser/Thr_kinase_AS"/>
</dbReference>
<protein>
    <recommendedName>
        <fullName evidence="6">Protein kinase domain-containing protein</fullName>
    </recommendedName>
</protein>
<feature type="domain" description="RING-type" evidence="3">
    <location>
        <begin position="252"/>
        <end position="289"/>
    </location>
</feature>
<evidence type="ECO:0000313" key="4">
    <source>
        <dbReference type="EMBL" id="OMJ82720.1"/>
    </source>
</evidence>
<dbReference type="SMART" id="SM00220">
    <property type="entry name" value="S_TKc"/>
    <property type="match status" value="1"/>
</dbReference>
<dbReference type="CDD" id="cd00180">
    <property type="entry name" value="PKc"/>
    <property type="match status" value="1"/>
</dbReference>
<dbReference type="PANTHER" id="PTHR24362">
    <property type="entry name" value="SERINE/THREONINE-PROTEIN KINASE NEK"/>
    <property type="match status" value="1"/>
</dbReference>
<dbReference type="InterPro" id="IPR011009">
    <property type="entry name" value="Kinase-like_dom_sf"/>
</dbReference>
<dbReference type="Proteomes" id="UP000187209">
    <property type="component" value="Unassembled WGS sequence"/>
</dbReference>
<feature type="domain" description="Protein kinase" evidence="2">
    <location>
        <begin position="1"/>
        <end position="245"/>
    </location>
</feature>
<dbReference type="PANTHER" id="PTHR24362:SF309">
    <property type="entry name" value="PROTEIN KINASE DOMAIN-CONTAINING PROTEIN"/>
    <property type="match status" value="1"/>
</dbReference>
<dbReference type="PROSITE" id="PS00108">
    <property type="entry name" value="PROTEIN_KINASE_ST"/>
    <property type="match status" value="1"/>
</dbReference>
<dbReference type="InterPro" id="IPR001841">
    <property type="entry name" value="Znf_RING"/>
</dbReference>
<evidence type="ECO:0000313" key="5">
    <source>
        <dbReference type="Proteomes" id="UP000187209"/>
    </source>
</evidence>
<evidence type="ECO:0000256" key="1">
    <source>
        <dbReference type="PROSITE-ProRule" id="PRU00175"/>
    </source>
</evidence>
<keyword evidence="1" id="KW-0862">Zinc</keyword>
<proteinExistence type="predicted"/>
<evidence type="ECO:0000259" key="3">
    <source>
        <dbReference type="PROSITE" id="PS50089"/>
    </source>
</evidence>
<dbReference type="AlphaFoldDB" id="A0A1R2C157"/>
<keyword evidence="5" id="KW-1185">Reference proteome</keyword>
<dbReference type="SUPFAM" id="SSF56112">
    <property type="entry name" value="Protein kinase-like (PK-like)"/>
    <property type="match status" value="1"/>
</dbReference>
<dbReference type="OrthoDB" id="10013850at2759"/>
<reference evidence="4 5" key="1">
    <citation type="submission" date="2016-11" db="EMBL/GenBank/DDBJ databases">
        <title>The macronuclear genome of Stentor coeruleus: a giant cell with tiny introns.</title>
        <authorList>
            <person name="Slabodnick M."/>
            <person name="Ruby J.G."/>
            <person name="Reiff S.B."/>
            <person name="Swart E.C."/>
            <person name="Gosai S."/>
            <person name="Prabakaran S."/>
            <person name="Witkowska E."/>
            <person name="Larue G.E."/>
            <person name="Fisher S."/>
            <person name="Freeman R.M."/>
            <person name="Gunawardena J."/>
            <person name="Chu W."/>
            <person name="Stover N.A."/>
            <person name="Gregory B.D."/>
            <person name="Nowacki M."/>
            <person name="Derisi J."/>
            <person name="Roy S.W."/>
            <person name="Marshall W.F."/>
            <person name="Sood P."/>
        </authorList>
    </citation>
    <scope>NUCLEOTIDE SEQUENCE [LARGE SCALE GENOMIC DNA]</scope>
    <source>
        <strain evidence="4">WM001</strain>
    </source>
</reference>
<sequence>MICIKTYRIADKLQMKSFANEISSLYRLNNHPNVLKVLGHKRLQKNSNCVEIYLEYCEKKDLCEEINRRIINRQPWSDKKLLSMMTDLIETFKFLQLENIAHRDIKPDNILVTADGILKVSDLGSSTNLNNVGSIEKQTIVGTSYYMSPELRIGHINEKGPELERHMLYNAFISDVWSLGLTFLVMISLKSVEDFTNIYSIEKTVQNRLKEIENPLFFKILSYMLQYDPKNRPDFNRLSDILARLKEEVTTCILCKDNFNEERFWCMKCKKYMHIQCLKQNDLYCPNCRTPINHEENILKCCECNQWSSLNISRKCNHVVCNNCSYINVSCSSCFGIETKDRFDYVGCNTFKNICCKECNIPMIYDKNAELLSCIECPNIRLCSICKNKKHDYACSLTSISYDIYCRCRIWRKKVGNSLFFSCELCKYLCVVCYQSPEKNHLNCASKFSQVIN</sequence>
<organism evidence="4 5">
    <name type="scientific">Stentor coeruleus</name>
    <dbReference type="NCBI Taxonomy" id="5963"/>
    <lineage>
        <taxon>Eukaryota</taxon>
        <taxon>Sar</taxon>
        <taxon>Alveolata</taxon>
        <taxon>Ciliophora</taxon>
        <taxon>Postciliodesmatophora</taxon>
        <taxon>Heterotrichea</taxon>
        <taxon>Heterotrichida</taxon>
        <taxon>Stentoridae</taxon>
        <taxon>Stentor</taxon>
    </lineage>
</organism>
<dbReference type="PROSITE" id="PS50089">
    <property type="entry name" value="ZF_RING_2"/>
    <property type="match status" value="1"/>
</dbReference>
<accession>A0A1R2C157</accession>
<dbReference type="GO" id="GO:0008270">
    <property type="term" value="F:zinc ion binding"/>
    <property type="evidence" value="ECO:0007669"/>
    <property type="project" value="UniProtKB-KW"/>
</dbReference>
<dbReference type="Gene3D" id="1.10.510.10">
    <property type="entry name" value="Transferase(Phosphotransferase) domain 1"/>
    <property type="match status" value="1"/>
</dbReference>
<gene>
    <name evidence="4" type="ORF">SteCoe_16484</name>
</gene>
<name>A0A1R2C157_9CILI</name>
<keyword evidence="1" id="KW-0479">Metal-binding</keyword>
<dbReference type="GO" id="GO:0005524">
    <property type="term" value="F:ATP binding"/>
    <property type="evidence" value="ECO:0007669"/>
    <property type="project" value="InterPro"/>
</dbReference>
<evidence type="ECO:0000259" key="2">
    <source>
        <dbReference type="PROSITE" id="PS50011"/>
    </source>
</evidence>
<dbReference type="GO" id="GO:0004672">
    <property type="term" value="F:protein kinase activity"/>
    <property type="evidence" value="ECO:0007669"/>
    <property type="project" value="InterPro"/>
</dbReference>
<evidence type="ECO:0008006" key="6">
    <source>
        <dbReference type="Google" id="ProtNLM"/>
    </source>
</evidence>
<comment type="caution">
    <text evidence="4">The sequence shown here is derived from an EMBL/GenBank/DDBJ whole genome shotgun (WGS) entry which is preliminary data.</text>
</comment>
<dbReference type="InterPro" id="IPR000719">
    <property type="entry name" value="Prot_kinase_dom"/>
</dbReference>
<dbReference type="SUPFAM" id="SSF57184">
    <property type="entry name" value="Growth factor receptor domain"/>
    <property type="match status" value="1"/>
</dbReference>
<keyword evidence="1" id="KW-0863">Zinc-finger</keyword>
<dbReference type="EMBL" id="MPUH01000329">
    <property type="protein sequence ID" value="OMJ82720.1"/>
    <property type="molecule type" value="Genomic_DNA"/>
</dbReference>